<accession>S7WDI3</accession>
<comment type="caution">
    <text evidence="2">The sequence shown here is derived from an EMBL/GenBank/DDBJ whole genome shotgun (WGS) entry which is preliminary data.</text>
</comment>
<protein>
    <submittedName>
        <fullName evidence="2">Uncharacterized protein</fullName>
    </submittedName>
</protein>
<feature type="transmembrane region" description="Helical" evidence="1">
    <location>
        <begin position="137"/>
        <end position="160"/>
    </location>
</feature>
<dbReference type="AlphaFoldDB" id="S7WDI3"/>
<feature type="transmembrane region" description="Helical" evidence="1">
    <location>
        <begin position="172"/>
        <end position="192"/>
    </location>
</feature>
<dbReference type="Proteomes" id="UP000014978">
    <property type="component" value="Unassembled WGS sequence"/>
</dbReference>
<name>S7WDI3_SPRLO</name>
<evidence type="ECO:0000256" key="1">
    <source>
        <dbReference type="SAM" id="Phobius"/>
    </source>
</evidence>
<feature type="transmembrane region" description="Helical" evidence="1">
    <location>
        <begin position="40"/>
        <end position="64"/>
    </location>
</feature>
<dbReference type="InParanoid" id="S7WDI3"/>
<proteinExistence type="predicted"/>
<dbReference type="VEuPathDB" id="MicrosporidiaDB:SLOPH_2333"/>
<evidence type="ECO:0000313" key="3">
    <source>
        <dbReference type="Proteomes" id="UP000014978"/>
    </source>
</evidence>
<reference evidence="3" key="1">
    <citation type="journal article" date="2013" name="PLoS Genet.">
        <title>The genome of Spraguea lophii and the basis of host-microsporidian interactions.</title>
        <authorList>
            <person name="Campbell S.E."/>
            <person name="Williams T.A."/>
            <person name="Yousuf A."/>
            <person name="Soanes D.M."/>
            <person name="Paszkiewicz K.H."/>
            <person name="Williams B.A.P."/>
        </authorList>
    </citation>
    <scope>NUCLEOTIDE SEQUENCE [LARGE SCALE GENOMIC DNA]</scope>
    <source>
        <strain evidence="3">42_110</strain>
    </source>
</reference>
<feature type="transmembrane region" description="Helical" evidence="1">
    <location>
        <begin position="109"/>
        <end position="131"/>
    </location>
</feature>
<evidence type="ECO:0000313" key="2">
    <source>
        <dbReference type="EMBL" id="EPR79812.1"/>
    </source>
</evidence>
<sequence>MVRITSYRIGQSIFSIQELHNICKALTFRIVKIKKCSDDIVFCVFYQTMQWLIFLLPIIINSFIEQSFDYWLLFEMVGFVMIFSTVPLLLCGFIAFMAEKRYTAYLYRLFCYSSIYNISMFVIMYFLKYYYISISLYVNYILAFVVALVVIVTFSRNILYTLKSRKNSITKFVVPMNILLLGCQHALLFVMLP</sequence>
<keyword evidence="1" id="KW-0812">Transmembrane</keyword>
<dbReference type="HOGENOM" id="CLU_1409643_0_0_1"/>
<keyword evidence="1" id="KW-1133">Transmembrane helix</keyword>
<keyword evidence="3" id="KW-1185">Reference proteome</keyword>
<dbReference type="EMBL" id="ATCN01000099">
    <property type="protein sequence ID" value="EPR79812.1"/>
    <property type="molecule type" value="Genomic_DNA"/>
</dbReference>
<gene>
    <name evidence="2" type="ORF">SLOPH_2333</name>
</gene>
<feature type="transmembrane region" description="Helical" evidence="1">
    <location>
        <begin position="70"/>
        <end position="97"/>
    </location>
</feature>
<keyword evidence="1" id="KW-0472">Membrane</keyword>
<organism evidence="2 3">
    <name type="scientific">Spraguea lophii (strain 42_110)</name>
    <name type="common">Microsporidian parasite</name>
    <dbReference type="NCBI Taxonomy" id="1358809"/>
    <lineage>
        <taxon>Eukaryota</taxon>
        <taxon>Fungi</taxon>
        <taxon>Fungi incertae sedis</taxon>
        <taxon>Microsporidia</taxon>
        <taxon>Spragueidae</taxon>
        <taxon>Spraguea</taxon>
    </lineage>
</organism>